<evidence type="ECO:0000259" key="5">
    <source>
        <dbReference type="Pfam" id="PF00582"/>
    </source>
</evidence>
<accession>A0A7W8GED5</accession>
<evidence type="ECO:0000313" key="7">
    <source>
        <dbReference type="Proteomes" id="UP000525389"/>
    </source>
</evidence>
<proteinExistence type="inferred from homology"/>
<dbReference type="PIRSF" id="PIRSF006276">
    <property type="entry name" value="UspA"/>
    <property type="match status" value="1"/>
</dbReference>
<dbReference type="GO" id="GO:0005737">
    <property type="term" value="C:cytoplasm"/>
    <property type="evidence" value="ECO:0007669"/>
    <property type="project" value="UniProtKB-SubCell"/>
</dbReference>
<dbReference type="InterPro" id="IPR014729">
    <property type="entry name" value="Rossmann-like_a/b/a_fold"/>
</dbReference>
<keyword evidence="3" id="KW-0067">ATP-binding</keyword>
<protein>
    <recommendedName>
        <fullName evidence="4">Universal stress protein</fullName>
    </recommendedName>
</protein>
<dbReference type="PANTHER" id="PTHR46268">
    <property type="entry name" value="STRESS RESPONSE PROTEIN NHAX"/>
    <property type="match status" value="1"/>
</dbReference>
<dbReference type="PANTHER" id="PTHR46268:SF27">
    <property type="entry name" value="UNIVERSAL STRESS PROTEIN RV2623"/>
    <property type="match status" value="1"/>
</dbReference>
<organism evidence="6 7">
    <name type="scientific">Deinococcus budaensis</name>
    <dbReference type="NCBI Taxonomy" id="1665626"/>
    <lineage>
        <taxon>Bacteria</taxon>
        <taxon>Thermotogati</taxon>
        <taxon>Deinococcota</taxon>
        <taxon>Deinococci</taxon>
        <taxon>Deinococcales</taxon>
        <taxon>Deinococcaceae</taxon>
        <taxon>Deinococcus</taxon>
    </lineage>
</organism>
<dbReference type="AlphaFoldDB" id="A0A7W8GED5"/>
<name>A0A7W8GED5_9DEIO</name>
<evidence type="ECO:0000256" key="4">
    <source>
        <dbReference type="PIRNR" id="PIRNR006276"/>
    </source>
</evidence>
<dbReference type="SUPFAM" id="SSF52402">
    <property type="entry name" value="Adenine nucleotide alpha hydrolases-like"/>
    <property type="match status" value="1"/>
</dbReference>
<keyword evidence="7" id="KW-1185">Reference proteome</keyword>
<gene>
    <name evidence="6" type="ORF">HNQ09_001510</name>
</gene>
<dbReference type="InterPro" id="IPR006015">
    <property type="entry name" value="Universal_stress_UspA"/>
</dbReference>
<feature type="domain" description="UspA" evidence="5">
    <location>
        <begin position="1"/>
        <end position="146"/>
    </location>
</feature>
<evidence type="ECO:0000256" key="3">
    <source>
        <dbReference type="ARBA" id="ARBA00022840"/>
    </source>
</evidence>
<comment type="subcellular location">
    <subcellularLocation>
        <location evidence="4">Cytoplasm</location>
    </subcellularLocation>
</comment>
<sequence>MFRHILVTTDGSPLGNLALPTAADLARKYGAQLTLLYVLPPAPTGVFAEGAAYAYDYDEERERLLEYGTHLLDEARRSIDYPGTQVLCLEGTGQPVAQVIADQAERRGVDLVVMSTHGRSGLANFFLGSVAGAVLRKVQIPVLLVRNPKTAAKAPAAEPQENAV</sequence>
<dbReference type="PRINTS" id="PR01438">
    <property type="entry name" value="UNVRSLSTRESS"/>
</dbReference>
<keyword evidence="2" id="KW-0547">Nucleotide-binding</keyword>
<reference evidence="6 7" key="1">
    <citation type="submission" date="2020-08" db="EMBL/GenBank/DDBJ databases">
        <title>Genomic Encyclopedia of Type Strains, Phase IV (KMG-IV): sequencing the most valuable type-strain genomes for metagenomic binning, comparative biology and taxonomic classification.</title>
        <authorList>
            <person name="Goeker M."/>
        </authorList>
    </citation>
    <scope>NUCLEOTIDE SEQUENCE [LARGE SCALE GENOMIC DNA]</scope>
    <source>
        <strain evidence="6 7">DSM 101791</strain>
    </source>
</reference>
<keyword evidence="4" id="KW-0963">Cytoplasm</keyword>
<evidence type="ECO:0000313" key="6">
    <source>
        <dbReference type="EMBL" id="MBB5234072.1"/>
    </source>
</evidence>
<dbReference type="EMBL" id="JACHFN010000004">
    <property type="protein sequence ID" value="MBB5234072.1"/>
    <property type="molecule type" value="Genomic_DNA"/>
</dbReference>
<dbReference type="GO" id="GO:0005524">
    <property type="term" value="F:ATP binding"/>
    <property type="evidence" value="ECO:0007669"/>
    <property type="project" value="UniProtKB-KW"/>
</dbReference>
<dbReference type="Gene3D" id="3.40.50.620">
    <property type="entry name" value="HUPs"/>
    <property type="match status" value="1"/>
</dbReference>
<dbReference type="Pfam" id="PF00582">
    <property type="entry name" value="Usp"/>
    <property type="match status" value="1"/>
</dbReference>
<dbReference type="InterPro" id="IPR006016">
    <property type="entry name" value="UspA"/>
</dbReference>
<dbReference type="RefSeq" id="WP_184027414.1">
    <property type="nucleotide sequence ID" value="NZ_JACHFN010000004.1"/>
</dbReference>
<dbReference type="Proteomes" id="UP000525389">
    <property type="component" value="Unassembled WGS sequence"/>
</dbReference>
<evidence type="ECO:0000256" key="2">
    <source>
        <dbReference type="ARBA" id="ARBA00022741"/>
    </source>
</evidence>
<comment type="similarity">
    <text evidence="1 4">Belongs to the universal stress protein A family.</text>
</comment>
<dbReference type="CDD" id="cd00293">
    <property type="entry name" value="USP-like"/>
    <property type="match status" value="1"/>
</dbReference>
<evidence type="ECO:0000256" key="1">
    <source>
        <dbReference type="ARBA" id="ARBA00008791"/>
    </source>
</evidence>
<comment type="caution">
    <text evidence="6">The sequence shown here is derived from an EMBL/GenBank/DDBJ whole genome shotgun (WGS) entry which is preliminary data.</text>
</comment>